<dbReference type="GO" id="GO:0043565">
    <property type="term" value="F:sequence-specific DNA binding"/>
    <property type="evidence" value="ECO:0007669"/>
    <property type="project" value="TreeGrafter"/>
</dbReference>
<dbReference type="GO" id="GO:0003700">
    <property type="term" value="F:DNA-binding transcription factor activity"/>
    <property type="evidence" value="ECO:0007669"/>
    <property type="project" value="InterPro"/>
</dbReference>
<protein>
    <submittedName>
        <fullName evidence="7">LysR family transcriptional regulator</fullName>
    </submittedName>
</protein>
<keyword evidence="4" id="KW-0804">Transcription</keyword>
<keyword evidence="8" id="KW-1185">Reference proteome</keyword>
<dbReference type="InterPro" id="IPR005119">
    <property type="entry name" value="LysR_subst-bd"/>
</dbReference>
<dbReference type="KEGG" id="bbro:BAU06_10340"/>
<evidence type="ECO:0000256" key="3">
    <source>
        <dbReference type="ARBA" id="ARBA00023125"/>
    </source>
</evidence>
<dbReference type="EMBL" id="CP016171">
    <property type="protein sequence ID" value="ANN74713.1"/>
    <property type="molecule type" value="Genomic_DNA"/>
</dbReference>
<proteinExistence type="inferred from homology"/>
<dbReference type="InterPro" id="IPR037424">
    <property type="entry name" value="NocR_PBP2"/>
</dbReference>
<evidence type="ECO:0000313" key="6">
    <source>
        <dbReference type="EMBL" id="ANN69566.1"/>
    </source>
</evidence>
<dbReference type="Proteomes" id="UP000092213">
    <property type="component" value="Chromosome"/>
</dbReference>
<keyword evidence="3" id="KW-0238">DNA-binding</keyword>
<dbReference type="InterPro" id="IPR036388">
    <property type="entry name" value="WH-like_DNA-bd_sf"/>
</dbReference>
<evidence type="ECO:0000313" key="7">
    <source>
        <dbReference type="EMBL" id="ANN74713.1"/>
    </source>
</evidence>
<reference evidence="8 9" key="1">
    <citation type="submission" date="2016-06" db="EMBL/GenBank/DDBJ databases">
        <title>Complete genome sequences of Bordetella bronchialis and Bordetella flabilis.</title>
        <authorList>
            <person name="LiPuma J.J."/>
            <person name="Spilker T."/>
        </authorList>
    </citation>
    <scope>NUCLEOTIDE SEQUENCE [LARGE SCALE GENOMIC DNA]</scope>
    <source>
        <strain evidence="7 9">AU17976</strain>
        <strain evidence="6 8">AU3182</strain>
    </source>
</reference>
<accession>A0A193FQV8</accession>
<gene>
    <name evidence="6" type="ORF">BAU06_10340</name>
    <name evidence="7" type="ORF">BAU08_10540</name>
</gene>
<sequence>MNLRQVEAFYSVMQTGTVVAAARLMNVTQPVVSRAIALLEMRVGYKLFERHGRRLSPTPDAEVLYREIEPIYGGLDRIAEVAEDIRLQRAGAVRIATMPALSHGLVARAIAAFLAPRPHVTAFVQSMPSRQVAEAVATRQYDVGLVEQPLSRSAIAIEPLAPAPAMAVMPVGHRLARKRKVSVADLVGERLILLSQHGFLRFQIDDAFSRRGAAAHVVLETPNSLLACALVAAGAGMTIVSKWSAESFIGPRVVAKPMEETLTSQAALIFPAPGARLSLAEAFADALRQEARR</sequence>
<name>A0A193FQV8_9BORD</name>
<dbReference type="PANTHER" id="PTHR30427:SF1">
    <property type="entry name" value="TRANSCRIPTIONAL ACTIVATOR PROTEIN LYSR"/>
    <property type="match status" value="1"/>
</dbReference>
<comment type="similarity">
    <text evidence="1">Belongs to the LysR transcriptional regulatory family.</text>
</comment>
<dbReference type="PANTHER" id="PTHR30427">
    <property type="entry name" value="TRANSCRIPTIONAL ACTIVATOR PROTEIN LYSR"/>
    <property type="match status" value="1"/>
</dbReference>
<dbReference type="STRING" id="463025.BAU08_10540"/>
<dbReference type="AlphaFoldDB" id="A0A193FQV8"/>
<dbReference type="SUPFAM" id="SSF53850">
    <property type="entry name" value="Periplasmic binding protein-like II"/>
    <property type="match status" value="1"/>
</dbReference>
<evidence type="ECO:0000259" key="5">
    <source>
        <dbReference type="PROSITE" id="PS50931"/>
    </source>
</evidence>
<evidence type="ECO:0000256" key="4">
    <source>
        <dbReference type="ARBA" id="ARBA00023163"/>
    </source>
</evidence>
<dbReference type="GO" id="GO:0010628">
    <property type="term" value="P:positive regulation of gene expression"/>
    <property type="evidence" value="ECO:0007669"/>
    <property type="project" value="TreeGrafter"/>
</dbReference>
<dbReference type="SUPFAM" id="SSF46785">
    <property type="entry name" value="Winged helix' DNA-binding domain"/>
    <property type="match status" value="1"/>
</dbReference>
<dbReference type="Proteomes" id="UP000091897">
    <property type="component" value="Chromosome"/>
</dbReference>
<evidence type="ECO:0000256" key="1">
    <source>
        <dbReference type="ARBA" id="ARBA00009437"/>
    </source>
</evidence>
<feature type="domain" description="HTH lysR-type" evidence="5">
    <location>
        <begin position="1"/>
        <end position="58"/>
    </location>
</feature>
<dbReference type="CDD" id="cd08415">
    <property type="entry name" value="PBP2_LysR_opines_like"/>
    <property type="match status" value="1"/>
</dbReference>
<organism evidence="7 9">
    <name type="scientific">Bordetella bronchialis</name>
    <dbReference type="NCBI Taxonomy" id="463025"/>
    <lineage>
        <taxon>Bacteria</taxon>
        <taxon>Pseudomonadati</taxon>
        <taxon>Pseudomonadota</taxon>
        <taxon>Betaproteobacteria</taxon>
        <taxon>Burkholderiales</taxon>
        <taxon>Alcaligenaceae</taxon>
        <taxon>Bordetella</taxon>
    </lineage>
</organism>
<dbReference type="InterPro" id="IPR036390">
    <property type="entry name" value="WH_DNA-bd_sf"/>
</dbReference>
<dbReference type="Gene3D" id="3.40.190.290">
    <property type="match status" value="1"/>
</dbReference>
<dbReference type="Pfam" id="PF00126">
    <property type="entry name" value="HTH_1"/>
    <property type="match status" value="1"/>
</dbReference>
<dbReference type="PRINTS" id="PR00039">
    <property type="entry name" value="HTHLYSR"/>
</dbReference>
<evidence type="ECO:0000313" key="8">
    <source>
        <dbReference type="Proteomes" id="UP000091897"/>
    </source>
</evidence>
<dbReference type="OrthoDB" id="110033at2"/>
<evidence type="ECO:0000256" key="2">
    <source>
        <dbReference type="ARBA" id="ARBA00023015"/>
    </source>
</evidence>
<evidence type="ECO:0000313" key="9">
    <source>
        <dbReference type="Proteomes" id="UP000092213"/>
    </source>
</evidence>
<dbReference type="Pfam" id="PF03466">
    <property type="entry name" value="LysR_substrate"/>
    <property type="match status" value="1"/>
</dbReference>
<keyword evidence="2" id="KW-0805">Transcription regulation</keyword>
<dbReference type="PROSITE" id="PS50931">
    <property type="entry name" value="HTH_LYSR"/>
    <property type="match status" value="1"/>
</dbReference>
<dbReference type="Gene3D" id="1.10.10.10">
    <property type="entry name" value="Winged helix-like DNA-binding domain superfamily/Winged helix DNA-binding domain"/>
    <property type="match status" value="1"/>
</dbReference>
<dbReference type="InterPro" id="IPR000847">
    <property type="entry name" value="LysR_HTH_N"/>
</dbReference>
<dbReference type="EMBL" id="CP016170">
    <property type="protein sequence ID" value="ANN69566.1"/>
    <property type="molecule type" value="Genomic_DNA"/>
</dbReference>